<protein>
    <submittedName>
        <fullName evidence="3">Uncharacterized protein</fullName>
    </submittedName>
</protein>
<dbReference type="EMBL" id="JADGJH010000707">
    <property type="protein sequence ID" value="KAJ3123901.1"/>
    <property type="molecule type" value="Genomic_DNA"/>
</dbReference>
<feature type="compositionally biased region" description="Basic and acidic residues" evidence="2">
    <location>
        <begin position="344"/>
        <end position="353"/>
    </location>
</feature>
<sequence length="942" mass="103019">MVDGDEEDTNEEAASWTSSSQEDLDGELELEEEEEVNNDNDDDNIDHYYSPNFYVHTDNDNDSDSDDDDVIVDTPFVCQFGECSVEAPFAAFAAVDPLLLAFITSCKISDEQDVPNYSIPRLILMQNTLAILYNMWTVSDEYRNETPHLSEDERKSQSFSDALEAMRAAQLSSAISHSPRTASLQLSQLDESVPPLTKAQEVQLLEFQIQQLESKREKEQELSNAINQNSQTLLSSNSNQSPEEAIYIKSYTVQENVQFASQESSEFYPRASAPNISPFGSQQLAEVVQSNLSANTNESKSLFIPPRSHRSRVLPVPDFSNNHNPAKSSENEQPPQSLSSSNENSRDNGREMHPVAVDGVASPASPTKSKSSSRSASLSRPNTPTPEPPNEAEDSRVQSKALVADSSVLTDFSVAATIRPQLKKLEDFIQDTLPPTISNAIIQPRTYSASLPKQIESTQLAITSTSNITIQPRVSSSIKKEEIFAQATIQIIPASITPEIVIRPRTFSKKASQIIQKSENYIITTVPVPKSKNKGDQRTQPISTQAKIDIKAGPTCSSSLVNNNNTKPDLIAPMPLAKASVPTSPQHLSLPIMGSSPVSILFPSLAKNGIPPSLFSLLESLRREEDEERQTLKLQTRKKSAQFDIIMPSPATNGHSSTAAALLYDSPTIQPAKRRPSQLSIRSSNGTPMTPSYMKRQSIRNKPLPPPPPASASQLATGNEIGLSVSATGTVRRDVGNKKQTMRRPSLSISITGIERIIFASEDDDLFDNGSAGVVKKKSGESNLIHSGGNVETWADSVLNMFAEREQKLNGERRASGGKEKIFDGSGDVDSVKRLSIGSMKSVRSAGSGGDRRIKKVVNRLSDSDKLPMVVPLPSQLEGGKKKLTADASTEFNQIWSNVVNADSKTIIPKRSSSRIAKAVDIEAVMAQYDMILKHEGRQKLK</sequence>
<feature type="region of interest" description="Disordered" evidence="2">
    <location>
        <begin position="298"/>
        <end position="399"/>
    </location>
</feature>
<gene>
    <name evidence="3" type="ORF">HK100_011444</name>
</gene>
<feature type="coiled-coil region" evidence="1">
    <location>
        <begin position="202"/>
        <end position="229"/>
    </location>
</feature>
<feature type="compositionally biased region" description="Acidic residues" evidence="2">
    <location>
        <begin position="1"/>
        <end position="11"/>
    </location>
</feature>
<comment type="caution">
    <text evidence="3">The sequence shown here is derived from an EMBL/GenBank/DDBJ whole genome shotgun (WGS) entry which is preliminary data.</text>
</comment>
<evidence type="ECO:0000256" key="2">
    <source>
        <dbReference type="SAM" id="MobiDB-lite"/>
    </source>
</evidence>
<dbReference type="AlphaFoldDB" id="A0AAD5T3S3"/>
<feature type="compositionally biased region" description="Polar residues" evidence="2">
    <location>
        <begin position="319"/>
        <end position="343"/>
    </location>
</feature>
<feature type="compositionally biased region" description="Polar residues" evidence="2">
    <location>
        <begin position="677"/>
        <end position="690"/>
    </location>
</feature>
<evidence type="ECO:0000313" key="4">
    <source>
        <dbReference type="Proteomes" id="UP001211907"/>
    </source>
</evidence>
<accession>A0AAD5T3S3</accession>
<name>A0AAD5T3S3_9FUNG</name>
<keyword evidence="4" id="KW-1185">Reference proteome</keyword>
<feature type="compositionally biased region" description="Low complexity" evidence="2">
    <location>
        <begin position="361"/>
        <end position="382"/>
    </location>
</feature>
<keyword evidence="1" id="KW-0175">Coiled coil</keyword>
<reference evidence="3" key="1">
    <citation type="submission" date="2020-05" db="EMBL/GenBank/DDBJ databases">
        <title>Phylogenomic resolution of chytrid fungi.</title>
        <authorList>
            <person name="Stajich J.E."/>
            <person name="Amses K."/>
            <person name="Simmons R."/>
            <person name="Seto K."/>
            <person name="Myers J."/>
            <person name="Bonds A."/>
            <person name="Quandt C.A."/>
            <person name="Barry K."/>
            <person name="Liu P."/>
            <person name="Grigoriev I."/>
            <person name="Longcore J.E."/>
            <person name="James T.Y."/>
        </authorList>
    </citation>
    <scope>NUCLEOTIDE SEQUENCE</scope>
    <source>
        <strain evidence="3">JEL0513</strain>
    </source>
</reference>
<feature type="compositionally biased region" description="Acidic residues" evidence="2">
    <location>
        <begin position="22"/>
        <end position="44"/>
    </location>
</feature>
<evidence type="ECO:0000313" key="3">
    <source>
        <dbReference type="EMBL" id="KAJ3123901.1"/>
    </source>
</evidence>
<feature type="region of interest" description="Disordered" evidence="2">
    <location>
        <begin position="1"/>
        <end position="67"/>
    </location>
</feature>
<dbReference type="Proteomes" id="UP001211907">
    <property type="component" value="Unassembled WGS sequence"/>
</dbReference>
<proteinExistence type="predicted"/>
<feature type="region of interest" description="Disordered" evidence="2">
    <location>
        <begin position="671"/>
        <end position="715"/>
    </location>
</feature>
<organism evidence="3 4">
    <name type="scientific">Physocladia obscura</name>
    <dbReference type="NCBI Taxonomy" id="109957"/>
    <lineage>
        <taxon>Eukaryota</taxon>
        <taxon>Fungi</taxon>
        <taxon>Fungi incertae sedis</taxon>
        <taxon>Chytridiomycota</taxon>
        <taxon>Chytridiomycota incertae sedis</taxon>
        <taxon>Chytridiomycetes</taxon>
        <taxon>Chytridiales</taxon>
        <taxon>Chytriomycetaceae</taxon>
        <taxon>Physocladia</taxon>
    </lineage>
</organism>
<evidence type="ECO:0000256" key="1">
    <source>
        <dbReference type="SAM" id="Coils"/>
    </source>
</evidence>